<evidence type="ECO:0000256" key="2">
    <source>
        <dbReference type="ARBA" id="ARBA00022490"/>
    </source>
</evidence>
<keyword evidence="4" id="KW-0802">TPR repeat</keyword>
<dbReference type="InterPro" id="IPR019734">
    <property type="entry name" value="TPR_rpt"/>
</dbReference>
<evidence type="ECO:0000256" key="1">
    <source>
        <dbReference type="ARBA" id="ARBA00004496"/>
    </source>
</evidence>
<proteinExistence type="inferred from homology"/>
<protein>
    <recommendedName>
        <fullName evidence="8">Tetratricopeptide repeat protein</fullName>
    </recommendedName>
</protein>
<evidence type="ECO:0008006" key="8">
    <source>
        <dbReference type="Google" id="ProtNLM"/>
    </source>
</evidence>
<dbReference type="EMBL" id="SJSM01000004">
    <property type="protein sequence ID" value="TCC97132.1"/>
    <property type="molecule type" value="Genomic_DNA"/>
</dbReference>
<dbReference type="Pfam" id="PF13289">
    <property type="entry name" value="SIR2_2"/>
    <property type="match status" value="1"/>
</dbReference>
<dbReference type="AlphaFoldDB" id="A0A4R0NDH5"/>
<dbReference type="Gene3D" id="3.40.50.1220">
    <property type="entry name" value="TPP-binding domain"/>
    <property type="match status" value="1"/>
</dbReference>
<dbReference type="PANTHER" id="PTHR46630">
    <property type="entry name" value="TETRATRICOPEPTIDE REPEAT PROTEIN 29"/>
    <property type="match status" value="1"/>
</dbReference>
<dbReference type="GO" id="GO:0005737">
    <property type="term" value="C:cytoplasm"/>
    <property type="evidence" value="ECO:0007669"/>
    <property type="project" value="UniProtKB-SubCell"/>
</dbReference>
<comment type="subcellular location">
    <subcellularLocation>
        <location evidence="1">Cytoplasm</location>
    </subcellularLocation>
</comment>
<dbReference type="SUPFAM" id="SSF52467">
    <property type="entry name" value="DHS-like NAD/FAD-binding domain"/>
    <property type="match status" value="1"/>
</dbReference>
<keyword evidence="2" id="KW-0963">Cytoplasm</keyword>
<evidence type="ECO:0000256" key="5">
    <source>
        <dbReference type="ARBA" id="ARBA00038253"/>
    </source>
</evidence>
<evidence type="ECO:0000313" key="7">
    <source>
        <dbReference type="Proteomes" id="UP000291117"/>
    </source>
</evidence>
<organism evidence="6 7">
    <name type="scientific">Pedobacter hiemivivus</name>
    <dbReference type="NCBI Taxonomy" id="2530454"/>
    <lineage>
        <taxon>Bacteria</taxon>
        <taxon>Pseudomonadati</taxon>
        <taxon>Bacteroidota</taxon>
        <taxon>Sphingobacteriia</taxon>
        <taxon>Sphingobacteriales</taxon>
        <taxon>Sphingobacteriaceae</taxon>
        <taxon>Pedobacter</taxon>
    </lineage>
</organism>
<evidence type="ECO:0000313" key="6">
    <source>
        <dbReference type="EMBL" id="TCC97132.1"/>
    </source>
</evidence>
<dbReference type="SUPFAM" id="SSF48452">
    <property type="entry name" value="TPR-like"/>
    <property type="match status" value="2"/>
</dbReference>
<dbReference type="SMART" id="SM00028">
    <property type="entry name" value="TPR"/>
    <property type="match status" value="6"/>
</dbReference>
<dbReference type="InterPro" id="IPR029035">
    <property type="entry name" value="DHS-like_NAD/FAD-binding_dom"/>
</dbReference>
<comment type="similarity">
    <text evidence="5">Belongs to the Rap family.</text>
</comment>
<dbReference type="InterPro" id="IPR011990">
    <property type="entry name" value="TPR-like_helical_dom_sf"/>
</dbReference>
<dbReference type="PANTHER" id="PTHR46630:SF1">
    <property type="entry name" value="TETRATRICOPEPTIDE REPEAT PROTEIN 29"/>
    <property type="match status" value="1"/>
</dbReference>
<dbReference type="RefSeq" id="WP_131608545.1">
    <property type="nucleotide sequence ID" value="NZ_SJSM01000004.1"/>
</dbReference>
<accession>A0A4R0NDH5</accession>
<dbReference type="Proteomes" id="UP000291117">
    <property type="component" value="Unassembled WGS sequence"/>
</dbReference>
<dbReference type="Gene3D" id="1.25.40.10">
    <property type="entry name" value="Tetratricopeptide repeat domain"/>
    <property type="match status" value="1"/>
</dbReference>
<dbReference type="InterPro" id="IPR051476">
    <property type="entry name" value="Bac_ResReg_Asp_Phosphatase"/>
</dbReference>
<reference evidence="6 7" key="1">
    <citation type="submission" date="2019-02" db="EMBL/GenBank/DDBJ databases">
        <title>Pedobacter sp. RP-3-8 sp. nov., isolated from Arctic soil.</title>
        <authorList>
            <person name="Dahal R.H."/>
        </authorList>
    </citation>
    <scope>NUCLEOTIDE SEQUENCE [LARGE SCALE GENOMIC DNA]</scope>
    <source>
        <strain evidence="6 7">RP-3-8</strain>
    </source>
</reference>
<sequence length="599" mass="68047">MQKELEELLISTANNLKRKQAAIFCGAGISFHSGLPLANEMINYILKSCDLEENAREKIMSSSLPFEAIIEAISIETGIDEMLDIFGKGEPNVNHKWIALMAKQGFVNNIFTTNFDLHIENELTKHGLVNEVDYQVFSNECDFNKLNWQNEKISLIKIHGCISNKKDLGITMRSVANKTNSLNKRKLISDFFTKSINSKVIITGYSCSDHFDISPEIERLDKEKSEVLFIDHSFGAAFLENIKLKVNNNPFKSFNQSVRLKIDTDIFIKELWNLSSDVPYEFTKHPKTLWHIDIDNWLTRVYNENTTGFKYSITSRLLYAIGEFTLSLIQNEKAINVATSLRNSFALSAEIGNKAMALNQLARHPEAIKCLETSIRMCKEIGNIHGEITQLHVLGNIHKNLYDFEPAILNFQRALFLAEKEQMEVSISSILGDLGAVYYLQKDHHQAISILNKGLSISLKIGNKQFEASQLMHLGLSYIDLGNKSIGVSYLNESYEINKLIGHKSGQSIIKVNLGRMHFYEKNFDHAIQEATVALNLAKECETPHIQALCYCVIGECYLRMRMKTLAIDNLANSYEIYKVNHNPNIVHVLEKIIEAKNL</sequence>
<evidence type="ECO:0000256" key="4">
    <source>
        <dbReference type="ARBA" id="ARBA00022803"/>
    </source>
</evidence>
<dbReference type="OrthoDB" id="1688888at2"/>
<evidence type="ECO:0000256" key="3">
    <source>
        <dbReference type="ARBA" id="ARBA00022737"/>
    </source>
</evidence>
<gene>
    <name evidence="6" type="ORF">EZ444_09775</name>
</gene>
<keyword evidence="3" id="KW-0677">Repeat</keyword>
<comment type="caution">
    <text evidence="6">The sequence shown here is derived from an EMBL/GenBank/DDBJ whole genome shotgun (WGS) entry which is preliminary data.</text>
</comment>
<name>A0A4R0NDH5_9SPHI</name>
<keyword evidence="7" id="KW-1185">Reference proteome</keyword>